<comment type="caution">
    <text evidence="1">The sequence shown here is derived from an EMBL/GenBank/DDBJ whole genome shotgun (WGS) entry which is preliminary data.</text>
</comment>
<organism evidence="1 2">
    <name type="scientific">Colletotrichum liriopes</name>
    <dbReference type="NCBI Taxonomy" id="708192"/>
    <lineage>
        <taxon>Eukaryota</taxon>
        <taxon>Fungi</taxon>
        <taxon>Dikarya</taxon>
        <taxon>Ascomycota</taxon>
        <taxon>Pezizomycotina</taxon>
        <taxon>Sordariomycetes</taxon>
        <taxon>Hypocreomycetidae</taxon>
        <taxon>Glomerellales</taxon>
        <taxon>Glomerellaceae</taxon>
        <taxon>Colletotrichum</taxon>
        <taxon>Colletotrichum spaethianum species complex</taxon>
    </lineage>
</organism>
<dbReference type="Proteomes" id="UP001055172">
    <property type="component" value="Unassembled WGS sequence"/>
</dbReference>
<dbReference type="EMBL" id="BPPX01000003">
    <property type="protein sequence ID" value="GJC78996.1"/>
    <property type="molecule type" value="Genomic_DNA"/>
</dbReference>
<reference evidence="1 2" key="1">
    <citation type="submission" date="2021-07" db="EMBL/GenBank/DDBJ databases">
        <title>Genome data of Colletotrichum spaethianum.</title>
        <authorList>
            <person name="Utami Y.D."/>
            <person name="Hiruma K."/>
        </authorList>
    </citation>
    <scope>NUCLEOTIDE SEQUENCE [LARGE SCALE GENOMIC DNA]</scope>
    <source>
        <strain evidence="1 2">MAFF 242679</strain>
    </source>
</reference>
<keyword evidence="2" id="KW-1185">Reference proteome</keyword>
<protein>
    <submittedName>
        <fullName evidence="1">Uncharacterized protein</fullName>
    </submittedName>
</protein>
<evidence type="ECO:0000313" key="1">
    <source>
        <dbReference type="EMBL" id="GJC78996.1"/>
    </source>
</evidence>
<accession>A0AA37GEK6</accession>
<sequence length="91" mass="10343">MEKVPRAMFWPCTLTLGFKEFVSEPTWTNTTPAVMRIKDPHCSGFKICFKKKIPKMGVRQQRKIVSSNGLANGGDGVQDCRNESKMMTFLE</sequence>
<evidence type="ECO:0000313" key="2">
    <source>
        <dbReference type="Proteomes" id="UP001055172"/>
    </source>
</evidence>
<proteinExistence type="predicted"/>
<dbReference type="AlphaFoldDB" id="A0AA37GEK6"/>
<name>A0AA37GEK6_9PEZI</name>
<gene>
    <name evidence="1" type="ORF">ColLi_01834</name>
</gene>